<reference evidence="6 7" key="1">
    <citation type="submission" date="2023-07" db="EMBL/GenBank/DDBJ databases">
        <title>Sequencing the genomes of 1000 actinobacteria strains.</title>
        <authorList>
            <person name="Klenk H.-P."/>
        </authorList>
    </citation>
    <scope>NUCLEOTIDE SEQUENCE [LARGE SCALE GENOMIC DNA]</scope>
    <source>
        <strain evidence="6 7">DSM 44508</strain>
    </source>
</reference>
<organism evidence="6 7">
    <name type="scientific">Corynebacterium felinum</name>
    <dbReference type="NCBI Taxonomy" id="131318"/>
    <lineage>
        <taxon>Bacteria</taxon>
        <taxon>Bacillati</taxon>
        <taxon>Actinomycetota</taxon>
        <taxon>Actinomycetes</taxon>
        <taxon>Mycobacteriales</taxon>
        <taxon>Corynebacteriaceae</taxon>
        <taxon>Corynebacterium</taxon>
    </lineage>
</organism>
<evidence type="ECO:0000256" key="4">
    <source>
        <dbReference type="SAM" id="SignalP"/>
    </source>
</evidence>
<feature type="chain" id="PRO_5047494063" description="Peptidase S1 domain-containing protein" evidence="4">
    <location>
        <begin position="25"/>
        <end position="366"/>
    </location>
</feature>
<feature type="transmembrane region" description="Helical" evidence="3">
    <location>
        <begin position="338"/>
        <end position="362"/>
    </location>
</feature>
<feature type="domain" description="Peptidase S1" evidence="5">
    <location>
        <begin position="25"/>
        <end position="223"/>
    </location>
</feature>
<feature type="signal peptide" evidence="4">
    <location>
        <begin position="1"/>
        <end position="24"/>
    </location>
</feature>
<keyword evidence="1" id="KW-1015">Disulfide bond</keyword>
<keyword evidence="3" id="KW-1133">Transmembrane helix</keyword>
<keyword evidence="7" id="KW-1185">Reference proteome</keyword>
<evidence type="ECO:0000313" key="6">
    <source>
        <dbReference type="EMBL" id="MDR7353536.1"/>
    </source>
</evidence>
<feature type="compositionally biased region" description="Basic and acidic residues" evidence="2">
    <location>
        <begin position="233"/>
        <end position="248"/>
    </location>
</feature>
<dbReference type="RefSeq" id="WP_277104313.1">
    <property type="nucleotide sequence ID" value="NZ_BAAAJS010000052.1"/>
</dbReference>
<evidence type="ECO:0000256" key="2">
    <source>
        <dbReference type="SAM" id="MobiDB-lite"/>
    </source>
</evidence>
<evidence type="ECO:0000256" key="1">
    <source>
        <dbReference type="ARBA" id="ARBA00023157"/>
    </source>
</evidence>
<keyword evidence="3" id="KW-0812">Transmembrane</keyword>
<dbReference type="Gene3D" id="2.40.10.10">
    <property type="entry name" value="Trypsin-like serine proteases"/>
    <property type="match status" value="1"/>
</dbReference>
<keyword evidence="4" id="KW-0732">Signal</keyword>
<sequence>MRKVLTTLVTATACTLAGLAPAQAMVGGTEVPDNEEWAKAVVQIDACTGTIIDPHWVLTARHCTEVADTTRSVMTGFNRPFKDHADSRTYKAEKAVYAPYGDIALVYVPDYMELAHYPKIRTADVEFRTKGKIYGWGNGTMNRLKYAEIAAGKYDYSGHIWNKQTLEVQYLGDAVAGRGDSGGSLFINGEVSGVVSHFGFGNRQFIHLAPLNPHLEWINQTIKSVPNGATPPKAKEEAPTLDTAEDHAPSSTDAPVIPPAPEMPEITEVPNTPAPEIPEVKPNTQEKPLENQDPEQTEAQPEPQPEAEPNVKPEATPEADPDKSEERTPQQPEAPTTWWRTLIITVSSIFSALGLGALVAWLSGLR</sequence>
<dbReference type="InterPro" id="IPR050430">
    <property type="entry name" value="Peptidase_S1"/>
</dbReference>
<name>A0ABU2B4K4_9CORY</name>
<gene>
    <name evidence="6" type="ORF">J2S37_000074</name>
</gene>
<accession>A0ABU2B4K4</accession>
<evidence type="ECO:0000259" key="5">
    <source>
        <dbReference type="PROSITE" id="PS50240"/>
    </source>
</evidence>
<proteinExistence type="predicted"/>
<evidence type="ECO:0000313" key="7">
    <source>
        <dbReference type="Proteomes" id="UP001183619"/>
    </source>
</evidence>
<feature type="region of interest" description="Disordered" evidence="2">
    <location>
        <begin position="224"/>
        <end position="334"/>
    </location>
</feature>
<dbReference type="PROSITE" id="PS50240">
    <property type="entry name" value="TRYPSIN_DOM"/>
    <property type="match status" value="1"/>
</dbReference>
<dbReference type="PANTHER" id="PTHR24276">
    <property type="entry name" value="POLYSERASE-RELATED"/>
    <property type="match status" value="1"/>
</dbReference>
<dbReference type="SMART" id="SM00020">
    <property type="entry name" value="Tryp_SPc"/>
    <property type="match status" value="1"/>
</dbReference>
<dbReference type="InterPro" id="IPR001254">
    <property type="entry name" value="Trypsin_dom"/>
</dbReference>
<comment type="caution">
    <text evidence="6">The sequence shown here is derived from an EMBL/GenBank/DDBJ whole genome shotgun (WGS) entry which is preliminary data.</text>
</comment>
<dbReference type="PANTHER" id="PTHR24276:SF97">
    <property type="entry name" value="GH13245P2-RELATED"/>
    <property type="match status" value="1"/>
</dbReference>
<evidence type="ECO:0000256" key="3">
    <source>
        <dbReference type="SAM" id="Phobius"/>
    </source>
</evidence>
<dbReference type="InterPro" id="IPR043504">
    <property type="entry name" value="Peptidase_S1_PA_chymotrypsin"/>
</dbReference>
<dbReference type="Proteomes" id="UP001183619">
    <property type="component" value="Unassembled WGS sequence"/>
</dbReference>
<keyword evidence="3" id="KW-0472">Membrane</keyword>
<dbReference type="EMBL" id="JAVDYF010000001">
    <property type="protein sequence ID" value="MDR7353536.1"/>
    <property type="molecule type" value="Genomic_DNA"/>
</dbReference>
<dbReference type="Pfam" id="PF00089">
    <property type="entry name" value="Trypsin"/>
    <property type="match status" value="1"/>
</dbReference>
<dbReference type="SUPFAM" id="SSF50494">
    <property type="entry name" value="Trypsin-like serine proteases"/>
    <property type="match status" value="1"/>
</dbReference>
<dbReference type="InterPro" id="IPR009003">
    <property type="entry name" value="Peptidase_S1_PA"/>
</dbReference>
<protein>
    <recommendedName>
        <fullName evidence="5">Peptidase S1 domain-containing protein</fullName>
    </recommendedName>
</protein>